<proteinExistence type="inferred from homology"/>
<protein>
    <recommendedName>
        <fullName evidence="5">COX assembly mitochondrial protein</fullName>
    </recommendedName>
</protein>
<dbReference type="PROSITE" id="PS51808">
    <property type="entry name" value="CHCH"/>
    <property type="match status" value="1"/>
</dbReference>
<evidence type="ECO:0000313" key="7">
    <source>
        <dbReference type="Proteomes" id="UP000092444"/>
    </source>
</evidence>
<dbReference type="InterPro" id="IPR013892">
    <property type="entry name" value="Cyt_c_biogenesis_Cmc1-like"/>
</dbReference>
<dbReference type="Pfam" id="PF08583">
    <property type="entry name" value="Cmc1"/>
    <property type="match status" value="1"/>
</dbReference>
<dbReference type="Proteomes" id="UP000092444">
    <property type="component" value="Unassembled WGS sequence"/>
</dbReference>
<keyword evidence="3 5" id="KW-0496">Mitochondrion</keyword>
<reference evidence="6" key="1">
    <citation type="submission" date="2020-05" db="UniProtKB">
        <authorList>
            <consortium name="EnsemblMetazoa"/>
        </authorList>
    </citation>
    <scope>IDENTIFICATION</scope>
    <source>
        <strain evidence="6">Yale</strain>
    </source>
</reference>
<comment type="similarity">
    <text evidence="2 5">Belongs to the CMC family.</text>
</comment>
<evidence type="ECO:0000256" key="5">
    <source>
        <dbReference type="RuleBase" id="RU364104"/>
    </source>
</evidence>
<dbReference type="PhylomeDB" id="A0A1B0FPD7"/>
<dbReference type="STRING" id="37546.A0A1B0FPD7"/>
<evidence type="ECO:0000313" key="6">
    <source>
        <dbReference type="EnsemblMetazoa" id="GMOY005772-PA"/>
    </source>
</evidence>
<dbReference type="GO" id="GO:0005739">
    <property type="term" value="C:mitochondrion"/>
    <property type="evidence" value="ECO:0007669"/>
    <property type="project" value="UniProtKB-SubCell"/>
</dbReference>
<dbReference type="VEuPathDB" id="VectorBase:GMOY005772"/>
<dbReference type="PANTHER" id="PTHR22977">
    <property type="entry name" value="COX ASSEMBLY MITOCHONDRIAL PROTEIN"/>
    <property type="match status" value="1"/>
</dbReference>
<evidence type="ECO:0000256" key="4">
    <source>
        <dbReference type="ARBA" id="ARBA00023157"/>
    </source>
</evidence>
<evidence type="ECO:0000256" key="2">
    <source>
        <dbReference type="ARBA" id="ARBA00007347"/>
    </source>
</evidence>
<evidence type="ECO:0000256" key="3">
    <source>
        <dbReference type="ARBA" id="ARBA00023128"/>
    </source>
</evidence>
<keyword evidence="7" id="KW-1185">Reference proteome</keyword>
<name>A0A1B0FPD7_GLOMM</name>
<dbReference type="PANTHER" id="PTHR22977:SF1">
    <property type="entry name" value="COX ASSEMBLY MITOCHONDRIAL PROTEIN 2 HOMOLOG"/>
    <property type="match status" value="1"/>
</dbReference>
<dbReference type="AlphaFoldDB" id="A0A1B0FPD7"/>
<keyword evidence="4" id="KW-1015">Disulfide bond</keyword>
<accession>A0A1B0FPD7</accession>
<sequence length="86" mass="9724">MNILLETVIVDEKIMNTDLSPHLHTQDCNQLIDELKKCHEENKFAKFIGACNGFNSSVAKCLKQEHKARSAANRAKARKRKANQTS</sequence>
<dbReference type="EnsemblMetazoa" id="GMOY005772-RA">
    <property type="protein sequence ID" value="GMOY005772-PA"/>
    <property type="gene ID" value="GMOY005772"/>
</dbReference>
<evidence type="ECO:0000256" key="1">
    <source>
        <dbReference type="ARBA" id="ARBA00004173"/>
    </source>
</evidence>
<comment type="subcellular location">
    <subcellularLocation>
        <location evidence="1 5">Mitochondrion</location>
    </subcellularLocation>
</comment>
<dbReference type="EMBL" id="CCAG010021685">
    <property type="status" value="NOT_ANNOTATED_CDS"/>
    <property type="molecule type" value="Genomic_DNA"/>
</dbReference>
<organism evidence="6 7">
    <name type="scientific">Glossina morsitans morsitans</name>
    <name type="common">Savannah tsetse fly</name>
    <dbReference type="NCBI Taxonomy" id="37546"/>
    <lineage>
        <taxon>Eukaryota</taxon>
        <taxon>Metazoa</taxon>
        <taxon>Ecdysozoa</taxon>
        <taxon>Arthropoda</taxon>
        <taxon>Hexapoda</taxon>
        <taxon>Insecta</taxon>
        <taxon>Pterygota</taxon>
        <taxon>Neoptera</taxon>
        <taxon>Endopterygota</taxon>
        <taxon>Diptera</taxon>
        <taxon>Brachycera</taxon>
        <taxon>Muscomorpha</taxon>
        <taxon>Hippoboscoidea</taxon>
        <taxon>Glossinidae</taxon>
        <taxon>Glossina</taxon>
    </lineage>
</organism>